<feature type="transmembrane region" description="Helical" evidence="1">
    <location>
        <begin position="206"/>
        <end position="227"/>
    </location>
</feature>
<keyword evidence="1" id="KW-1133">Transmembrane helix</keyword>
<name>A0A7W4UUF7_LEIAQ</name>
<feature type="transmembrane region" description="Helical" evidence="1">
    <location>
        <begin position="73"/>
        <end position="95"/>
    </location>
</feature>
<dbReference type="RefSeq" id="WP_021761345.1">
    <property type="nucleotide sequence ID" value="NZ_DAMDIH010000002.1"/>
</dbReference>
<keyword evidence="3" id="KW-1185">Reference proteome</keyword>
<accession>A0A7W4UUF7</accession>
<organism evidence="2 3">
    <name type="scientific">Leifsonia aquatica</name>
    <name type="common">Corynebacterium aquaticum</name>
    <dbReference type="NCBI Taxonomy" id="144185"/>
    <lineage>
        <taxon>Bacteria</taxon>
        <taxon>Bacillati</taxon>
        <taxon>Actinomycetota</taxon>
        <taxon>Actinomycetes</taxon>
        <taxon>Micrococcales</taxon>
        <taxon>Microbacteriaceae</taxon>
        <taxon>Leifsonia</taxon>
    </lineage>
</organism>
<proteinExistence type="predicted"/>
<evidence type="ECO:0008006" key="4">
    <source>
        <dbReference type="Google" id="ProtNLM"/>
    </source>
</evidence>
<gene>
    <name evidence="2" type="ORF">FHX33_001180</name>
</gene>
<dbReference type="SUPFAM" id="SSF81324">
    <property type="entry name" value="Voltage-gated potassium channels"/>
    <property type="match status" value="1"/>
</dbReference>
<reference evidence="2 3" key="1">
    <citation type="submission" date="2020-08" db="EMBL/GenBank/DDBJ databases">
        <title>Sequencing the genomes of 1000 actinobacteria strains.</title>
        <authorList>
            <person name="Klenk H.-P."/>
        </authorList>
    </citation>
    <scope>NUCLEOTIDE SEQUENCE [LARGE SCALE GENOMIC DNA]</scope>
    <source>
        <strain evidence="2 3">DSM 20146</strain>
    </source>
</reference>
<comment type="caution">
    <text evidence="2">The sequence shown here is derived from an EMBL/GenBank/DDBJ whole genome shotgun (WGS) entry which is preliminary data.</text>
</comment>
<sequence length="231" mass="25724">MDEDDSRARDVAPEHRWPAVIATLLALASYAFLPSVVPALERYLVVGVCLLMLVALVVYNPHRLSRESRWSRWLEFALALLILVANQVAFVETVIRLLNKSGNGSEILLASVQVWVTNVIAFALVFWVMDRGGPVSRVTRARHALPLADFRFPQDEDRDTVEEVSRGSSQSLDWVPNYIDYFYSSLSNSMAFSATDAMPLSHRAKLLMALESFSGFVLLALVIARAVSLIG</sequence>
<evidence type="ECO:0000313" key="2">
    <source>
        <dbReference type="EMBL" id="MBB2966448.1"/>
    </source>
</evidence>
<dbReference type="Proteomes" id="UP000538196">
    <property type="component" value="Unassembled WGS sequence"/>
</dbReference>
<keyword evidence="1" id="KW-0472">Membrane</keyword>
<protein>
    <recommendedName>
        <fullName evidence="4">DUF1345 domain-containing protein</fullName>
    </recommendedName>
</protein>
<feature type="transmembrane region" description="Helical" evidence="1">
    <location>
        <begin position="43"/>
        <end position="61"/>
    </location>
</feature>
<evidence type="ECO:0000256" key="1">
    <source>
        <dbReference type="SAM" id="Phobius"/>
    </source>
</evidence>
<dbReference type="AlphaFoldDB" id="A0A7W4UUF7"/>
<keyword evidence="1" id="KW-0812">Transmembrane</keyword>
<feature type="transmembrane region" description="Helical" evidence="1">
    <location>
        <begin position="17"/>
        <end position="37"/>
    </location>
</feature>
<evidence type="ECO:0000313" key="3">
    <source>
        <dbReference type="Proteomes" id="UP000538196"/>
    </source>
</evidence>
<dbReference type="EMBL" id="JACHVP010000001">
    <property type="protein sequence ID" value="MBB2966448.1"/>
    <property type="molecule type" value="Genomic_DNA"/>
</dbReference>
<feature type="transmembrane region" description="Helical" evidence="1">
    <location>
        <begin position="107"/>
        <end position="129"/>
    </location>
</feature>